<evidence type="ECO:0000256" key="2">
    <source>
        <dbReference type="ARBA" id="ARBA00022525"/>
    </source>
</evidence>
<keyword evidence="7" id="KW-1185">Reference proteome</keyword>
<dbReference type="Gene3D" id="2.60.120.1250">
    <property type="entry name" value="Peptidase M60, enhancin-like domain 1"/>
    <property type="match status" value="1"/>
</dbReference>
<evidence type="ECO:0000256" key="3">
    <source>
        <dbReference type="ARBA" id="ARBA00022729"/>
    </source>
</evidence>
<gene>
    <name evidence="6" type="ORF">SAMN04488024_12612</name>
</gene>
<dbReference type="PROSITE" id="PS51723">
    <property type="entry name" value="PEPTIDASE_M60"/>
    <property type="match status" value="1"/>
</dbReference>
<name>A0A1G7DE66_9SPHI</name>
<sequence length="1841" mass="195796">MKKRLLSFLAMLLLCAIANAQNPVTITAAASKRPSQSGSEITKAFDGNLTTIYHSNWSLNAMPDTVDFYFVGVKSINKVDYTPRQSGPNGIWTTVDVYYATADAPSVFVSKLSNISWAQNNTVKTIDMTASPIVRPYIVRFVIRAAGGNFSSCAEINFSSAETGPFVQPIDCDNPIAEDFTAYSDIKLGISSASVSPAANGGEDISRTYDNNTATLYHSSYAGGGFPMSLTYNFTTNPTIDYISYVPRQDGGSNGIFGTGEIWYKTTTQTTLTKLMNFDTGFSSAAYQISFPAALTNVTQIVVKVLTGKNNFASCAEMQFYQKNSAGNLYTNIFADDLHTTLKPGITQTDIDAIASPFFKSLAQCIFNNSYNKKYRVQTYDFYPNPGTVEGILKTSGLNRVENPTGIAFKANTKAIVFVGDTYGVNPQLIIKDFGLDYSATTDSYPLKKGVNIVNVLHDGLAYIGYFSDNPNLQPVQINITTGQVNGYYNPLTDTNDQWTQMLLNGVYSKLDIKGTYVNLNLNKNILISNSASSGKALVAAYDTIAHNEHTLNGLTKYNRVPKNHMFLRSITGDGNPNAGGDGVNYPIGVGGNGSNLASPTGVFKDPWGIAHEFGHNNQVRPGARWIGMTEVTNNVNSAWIQYLYSTNYLNTTRLEKGNDVPKAGAASLYGGRYGSLFDNCLIQKKHMEAQGDVFVRLVPLWQLELYYQLAGASKNLPTMQQRLSGTPAPVGQPDVAFWYGDVLEKMRTTSQTGLNEGQLLLNFVSATCDAVHEDLTDFFVKSGYLLPIDLDIDDYSIKRLTITQAQIDALIAAVQAKGYPKPVSPVLNYISANTINTFKNLTPLATTAVATVGVTVNTNTLKIDNTKWANAVAFETYNQKVLTDVAIYGAGEATTANATTTVQYGAGSTSVYAIGYDGTRKLVYPAVDVANLLPTVSITAPVNNAVVTVGDSVVINANATDADGTIAKVEFYQGSTLLGQSTTAPYSFTWNNPAAGNYNLTAKATDNNNGTTVSDTVKVTINTLPTVAISSPANHAVFTAGTNITIDANAADTDGTIAKVEFYQGSTLLGQSTTAPYSFTWNNPAAGNYSLTAKATDNNGGTIVSDTVKVIINTLPTVAISSPGNNAVFTAGINITIDANAADTDGTINKVEFYQGNTLLGQSTTAPYSFTWNNPAAGGYNLTGKATDNNGGTIVSDTVKVIINTLPTVAISSPANNTVFTAGTNVTIDANAADSDGTVSKVEFYQGSTLLGQSTTAPYSFTWNNPAAGNYSLTAKATDNSGGTTVSDVVMVTINAVPTVAISSPTYAATFTAGTNVTINANAIDSDGTISKVEFYEGSTLLGQSTTTPYSFTWNNPAPRFYNITAKATDNNGGTAVADTVRIKINAIPAVAITSPTNFATIPAGANFIIKTDASDTDGSIAKVEFYQGSTLLGQAATSPYSFMWNNVPAGTYALTAKATDDNGATALSAVVNVTVSAAPTVAITAPLNNASFSANSNITINANTTGTISKVEFYQGAALIGQSTTAPYAVVWNNVSPGMYTLTAKAIDNLGRIATAAAVNVKVNPAQALALNPVADAFVRDGLFAGANSGNLKNLDISSDNWSFLRESYLRFDYSAFTGSAVNSAKIRVYASRVDANSSRTVSVFGLSNTTWGESTITWNNKPAESGTPLGSYTINNTARAWYELDVTAYINNQLALGKKIISIRLVNQGAKGSGNLVTFNSREANNNKPELLLNKEASAAGTDEFALGNEISNTIGSLLGLKITAWPNPSTTGFKVQVESPSNEALQYRVYNIAQQLVKEAKIAATDQLTFGSELPAGVYLVEVRQGTERKVVKVIKL</sequence>
<keyword evidence="3 4" id="KW-0732">Signal</keyword>
<dbReference type="NCBIfam" id="TIGR04183">
    <property type="entry name" value="Por_Secre_tail"/>
    <property type="match status" value="1"/>
</dbReference>
<proteinExistence type="predicted"/>
<dbReference type="STRING" id="390242.SAMN04488024_12612"/>
<evidence type="ECO:0000313" key="7">
    <source>
        <dbReference type="Proteomes" id="UP000199455"/>
    </source>
</evidence>
<accession>A0A1G7DE66</accession>
<keyword evidence="2" id="KW-0964">Secreted</keyword>
<dbReference type="Proteomes" id="UP000199455">
    <property type="component" value="Unassembled WGS sequence"/>
</dbReference>
<dbReference type="InterPro" id="IPR055372">
    <property type="entry name" value="CBM96"/>
</dbReference>
<feature type="domain" description="Peptidase M60" evidence="5">
    <location>
        <begin position="400"/>
        <end position="709"/>
    </location>
</feature>
<dbReference type="InterPro" id="IPR000421">
    <property type="entry name" value="FA58C"/>
</dbReference>
<protein>
    <submittedName>
        <fullName evidence="6">Por secretion system C-terminal sorting domain-containing protein</fullName>
    </submittedName>
</protein>
<dbReference type="InterPro" id="IPR008979">
    <property type="entry name" value="Galactose-bd-like_sf"/>
</dbReference>
<dbReference type="Pfam" id="PF24517">
    <property type="entry name" value="CBM96"/>
    <property type="match status" value="1"/>
</dbReference>
<feature type="signal peptide" evidence="4">
    <location>
        <begin position="1"/>
        <end position="20"/>
    </location>
</feature>
<dbReference type="SMART" id="SM01276">
    <property type="entry name" value="M60-like"/>
    <property type="match status" value="1"/>
</dbReference>
<dbReference type="SUPFAM" id="SSF49785">
    <property type="entry name" value="Galactose-binding domain-like"/>
    <property type="match status" value="2"/>
</dbReference>
<organism evidence="6 7">
    <name type="scientific">Pedobacter soli</name>
    <dbReference type="NCBI Taxonomy" id="390242"/>
    <lineage>
        <taxon>Bacteria</taxon>
        <taxon>Pseudomonadati</taxon>
        <taxon>Bacteroidota</taxon>
        <taxon>Sphingobacteriia</taxon>
        <taxon>Sphingobacteriales</taxon>
        <taxon>Sphingobacteriaceae</taxon>
        <taxon>Pedobacter</taxon>
    </lineage>
</organism>
<dbReference type="Gene3D" id="3.40.390.80">
    <property type="entry name" value="Peptidase M60, enhancin-like domain 2"/>
    <property type="match status" value="1"/>
</dbReference>
<dbReference type="EMBL" id="FMZH01000026">
    <property type="protein sequence ID" value="SDE49793.1"/>
    <property type="molecule type" value="Genomic_DNA"/>
</dbReference>
<dbReference type="InterPro" id="IPR031161">
    <property type="entry name" value="Peptidase_M60_dom"/>
</dbReference>
<dbReference type="Pfam" id="PF00754">
    <property type="entry name" value="F5_F8_type_C"/>
    <property type="match status" value="1"/>
</dbReference>
<dbReference type="NCBIfam" id="NF033679">
    <property type="entry name" value="DNRLRE_dom"/>
    <property type="match status" value="1"/>
</dbReference>
<evidence type="ECO:0000313" key="6">
    <source>
        <dbReference type="EMBL" id="SDE49793.1"/>
    </source>
</evidence>
<dbReference type="InterPro" id="IPR013783">
    <property type="entry name" value="Ig-like_fold"/>
</dbReference>
<feature type="chain" id="PRO_5011654942" evidence="4">
    <location>
        <begin position="21"/>
        <end position="1841"/>
    </location>
</feature>
<dbReference type="InterPro" id="IPR026444">
    <property type="entry name" value="Secre_tail"/>
</dbReference>
<dbReference type="InterPro" id="IPR022409">
    <property type="entry name" value="PKD/Chitinase_dom"/>
</dbReference>
<reference evidence="7" key="1">
    <citation type="submission" date="2016-10" db="EMBL/GenBank/DDBJ databases">
        <authorList>
            <person name="Varghese N."/>
            <person name="Submissions S."/>
        </authorList>
    </citation>
    <scope>NUCLEOTIDE SEQUENCE [LARGE SCALE GENOMIC DNA]</scope>
    <source>
        <strain evidence="7">DSM 18609</strain>
    </source>
</reference>
<dbReference type="GO" id="GO:0005576">
    <property type="term" value="C:extracellular region"/>
    <property type="evidence" value="ECO:0007669"/>
    <property type="project" value="UniProtKB-SubCell"/>
</dbReference>
<dbReference type="RefSeq" id="WP_090773430.1">
    <property type="nucleotide sequence ID" value="NZ_FMZH01000026.1"/>
</dbReference>
<dbReference type="Gene3D" id="1.10.390.30">
    <property type="entry name" value="Peptidase M60, enhancin-like domain 3"/>
    <property type="match status" value="1"/>
</dbReference>
<comment type="subcellular location">
    <subcellularLocation>
        <location evidence="1">Secreted</location>
    </subcellularLocation>
</comment>
<dbReference type="InterPro" id="IPR042279">
    <property type="entry name" value="Pep_M60_3"/>
</dbReference>
<evidence type="ECO:0000259" key="5">
    <source>
        <dbReference type="PROSITE" id="PS51723"/>
    </source>
</evidence>
<dbReference type="SMART" id="SM00089">
    <property type="entry name" value="PKD"/>
    <property type="match status" value="7"/>
</dbReference>
<dbReference type="Gene3D" id="2.60.40.10">
    <property type="entry name" value="Immunoglobulins"/>
    <property type="match status" value="7"/>
</dbReference>
<dbReference type="Pfam" id="PF13402">
    <property type="entry name" value="Peptidase_M60"/>
    <property type="match status" value="1"/>
</dbReference>
<evidence type="ECO:0000256" key="1">
    <source>
        <dbReference type="ARBA" id="ARBA00004613"/>
    </source>
</evidence>
<evidence type="ECO:0000256" key="4">
    <source>
        <dbReference type="SAM" id="SignalP"/>
    </source>
</evidence>
<dbReference type="Gene3D" id="2.60.120.260">
    <property type="entry name" value="Galactose-binding domain-like"/>
    <property type="match status" value="2"/>
</dbReference>
<dbReference type="Pfam" id="PF18962">
    <property type="entry name" value="Por_Secre_tail"/>
    <property type="match status" value="1"/>
</dbReference>
<dbReference type="Pfam" id="PF17957">
    <property type="entry name" value="Big_7"/>
    <property type="match status" value="7"/>
</dbReference>